<gene>
    <name evidence="2" type="ORF">P7K49_022774</name>
</gene>
<evidence type="ECO:0000313" key="2">
    <source>
        <dbReference type="EMBL" id="KAK2097323.1"/>
    </source>
</evidence>
<dbReference type="EMBL" id="JASSZA010000011">
    <property type="protein sequence ID" value="KAK2097323.1"/>
    <property type="molecule type" value="Genomic_DNA"/>
</dbReference>
<evidence type="ECO:0000313" key="3">
    <source>
        <dbReference type="Proteomes" id="UP001266305"/>
    </source>
</evidence>
<dbReference type="Proteomes" id="UP001266305">
    <property type="component" value="Unassembled WGS sequence"/>
</dbReference>
<sequence length="150" mass="16005">MGSHRPSSARDPPPGRSWARPAPTPAHRSLRESAREPPLSRPHPSLSLTAPGAKMAAAPPPHPRIRTTQLAGPPARIPEPRSLAKPARPASRSPPQPSGRRPPPSVTRVPSAPDRSGLRQSDVTHRTPPSCEQEPRAPPPPGPSRRGAHR</sequence>
<feature type="compositionally biased region" description="Pro residues" evidence="1">
    <location>
        <begin position="92"/>
        <end position="105"/>
    </location>
</feature>
<evidence type="ECO:0000256" key="1">
    <source>
        <dbReference type="SAM" id="MobiDB-lite"/>
    </source>
</evidence>
<name>A0ABQ9UJS0_SAGOE</name>
<proteinExistence type="predicted"/>
<feature type="region of interest" description="Disordered" evidence="1">
    <location>
        <begin position="1"/>
        <end position="150"/>
    </location>
</feature>
<reference evidence="2 3" key="1">
    <citation type="submission" date="2023-05" db="EMBL/GenBank/DDBJ databases">
        <title>B98-5 Cell Line De Novo Hybrid Assembly: An Optical Mapping Approach.</title>
        <authorList>
            <person name="Kananen K."/>
            <person name="Auerbach J.A."/>
            <person name="Kautto E."/>
            <person name="Blachly J.S."/>
        </authorList>
    </citation>
    <scope>NUCLEOTIDE SEQUENCE [LARGE SCALE GENOMIC DNA]</scope>
    <source>
        <strain evidence="2">B95-8</strain>
        <tissue evidence="2">Cell line</tissue>
    </source>
</reference>
<protein>
    <submittedName>
        <fullName evidence="2">Uncharacterized protein</fullName>
    </submittedName>
</protein>
<accession>A0ABQ9UJS0</accession>
<organism evidence="2 3">
    <name type="scientific">Saguinus oedipus</name>
    <name type="common">Cotton-top tamarin</name>
    <name type="synonym">Oedipomidas oedipus</name>
    <dbReference type="NCBI Taxonomy" id="9490"/>
    <lineage>
        <taxon>Eukaryota</taxon>
        <taxon>Metazoa</taxon>
        <taxon>Chordata</taxon>
        <taxon>Craniata</taxon>
        <taxon>Vertebrata</taxon>
        <taxon>Euteleostomi</taxon>
        <taxon>Mammalia</taxon>
        <taxon>Eutheria</taxon>
        <taxon>Euarchontoglires</taxon>
        <taxon>Primates</taxon>
        <taxon>Haplorrhini</taxon>
        <taxon>Platyrrhini</taxon>
        <taxon>Cebidae</taxon>
        <taxon>Callitrichinae</taxon>
        <taxon>Saguinus</taxon>
    </lineage>
</organism>
<feature type="compositionally biased region" description="Low complexity" evidence="1">
    <location>
        <begin position="42"/>
        <end position="57"/>
    </location>
</feature>
<comment type="caution">
    <text evidence="2">The sequence shown here is derived from an EMBL/GenBank/DDBJ whole genome shotgun (WGS) entry which is preliminary data.</text>
</comment>
<feature type="compositionally biased region" description="Low complexity" evidence="1">
    <location>
        <begin position="80"/>
        <end position="91"/>
    </location>
</feature>
<keyword evidence="3" id="KW-1185">Reference proteome</keyword>